<evidence type="ECO:0000256" key="2">
    <source>
        <dbReference type="ARBA" id="ARBA00023136"/>
    </source>
</evidence>
<dbReference type="GO" id="GO:0032366">
    <property type="term" value="P:intracellular sterol transport"/>
    <property type="evidence" value="ECO:0007669"/>
    <property type="project" value="TreeGrafter"/>
</dbReference>
<dbReference type="GO" id="GO:0120015">
    <property type="term" value="F:sterol transfer activity"/>
    <property type="evidence" value="ECO:0007669"/>
    <property type="project" value="TreeGrafter"/>
</dbReference>
<dbReference type="GO" id="GO:0005789">
    <property type="term" value="C:endoplasmic reticulum membrane"/>
    <property type="evidence" value="ECO:0007669"/>
    <property type="project" value="TreeGrafter"/>
</dbReference>
<evidence type="ECO:0000259" key="3">
    <source>
        <dbReference type="PROSITE" id="PS51778"/>
    </source>
</evidence>
<evidence type="ECO:0000313" key="5">
    <source>
        <dbReference type="Proteomes" id="UP000015104"/>
    </source>
</evidence>
<dbReference type="PROSITE" id="PS51778">
    <property type="entry name" value="VAST"/>
    <property type="match status" value="1"/>
</dbReference>
<protein>
    <recommendedName>
        <fullName evidence="3">VASt domain-containing protein</fullName>
    </recommendedName>
</protein>
<name>T1JVS9_TETUR</name>
<keyword evidence="2" id="KW-0472">Membrane</keyword>
<dbReference type="InterPro" id="IPR031968">
    <property type="entry name" value="VASt"/>
</dbReference>
<dbReference type="GO" id="GO:0032934">
    <property type="term" value="F:sterol binding"/>
    <property type="evidence" value="ECO:0007669"/>
    <property type="project" value="TreeGrafter"/>
</dbReference>
<comment type="subcellular location">
    <subcellularLocation>
        <location evidence="1">Membrane</location>
    </subcellularLocation>
</comment>
<dbReference type="InterPro" id="IPR051482">
    <property type="entry name" value="Cholesterol_transport"/>
</dbReference>
<dbReference type="GO" id="GO:0140268">
    <property type="term" value="C:endoplasmic reticulum-plasma membrane contact site"/>
    <property type="evidence" value="ECO:0007669"/>
    <property type="project" value="TreeGrafter"/>
</dbReference>
<dbReference type="GO" id="GO:0005886">
    <property type="term" value="C:plasma membrane"/>
    <property type="evidence" value="ECO:0007669"/>
    <property type="project" value="TreeGrafter"/>
</dbReference>
<dbReference type="PANTHER" id="PTHR23319">
    <property type="entry name" value="GRAM DOMAIN CONTAINING 1B, ISOFORM E"/>
    <property type="match status" value="1"/>
</dbReference>
<sequence length="299" mass="33652">MMNLDGAQMLDRTFSLNVDDVFNMIFFDSPFFQSLLAKRNTYNITVGEWTDIDPNNVSDDLKEYKQYRNLSYTMDVNQSMAKTVSTTEVQYLYSSSTPGQAYVIKSEVSNMGFPLSSSFRVDTVYYLSRGETENECNLQIYGKVVFKKSAWGMKSLIEDSTIQGLSTYVEDLTRSLLELTEPDLKNIKLSNGSSFLSKESIAPMTESIIVTRDPIFAGKKSLSLRKRSSSTSPSSLSPNIIDQKLSSESGIKKRRDHLFINKIQTSLGEESSTNQIDTLLEDSAQLLKSILHPDFTVQS</sequence>
<dbReference type="HOGENOM" id="CLU_931658_0_0_1"/>
<organism evidence="4 5">
    <name type="scientific">Tetranychus urticae</name>
    <name type="common">Two-spotted spider mite</name>
    <dbReference type="NCBI Taxonomy" id="32264"/>
    <lineage>
        <taxon>Eukaryota</taxon>
        <taxon>Metazoa</taxon>
        <taxon>Ecdysozoa</taxon>
        <taxon>Arthropoda</taxon>
        <taxon>Chelicerata</taxon>
        <taxon>Arachnida</taxon>
        <taxon>Acari</taxon>
        <taxon>Acariformes</taxon>
        <taxon>Trombidiformes</taxon>
        <taxon>Prostigmata</taxon>
        <taxon>Eleutherengona</taxon>
        <taxon>Raphignathae</taxon>
        <taxon>Tetranychoidea</taxon>
        <taxon>Tetranychidae</taxon>
        <taxon>Tetranychus</taxon>
    </lineage>
</organism>
<keyword evidence="5" id="KW-1185">Reference proteome</keyword>
<evidence type="ECO:0000256" key="1">
    <source>
        <dbReference type="ARBA" id="ARBA00004370"/>
    </source>
</evidence>
<proteinExistence type="predicted"/>
<reference evidence="4" key="2">
    <citation type="submission" date="2015-06" db="UniProtKB">
        <authorList>
            <consortium name="EnsemblMetazoa"/>
        </authorList>
    </citation>
    <scope>IDENTIFICATION</scope>
</reference>
<dbReference type="EMBL" id="CAEY01000797">
    <property type="status" value="NOT_ANNOTATED_CDS"/>
    <property type="molecule type" value="Genomic_DNA"/>
</dbReference>
<dbReference type="AlphaFoldDB" id="T1JVS9"/>
<evidence type="ECO:0000313" key="4">
    <source>
        <dbReference type="EnsemblMetazoa" id="tetur02g05680.1"/>
    </source>
</evidence>
<dbReference type="EnsemblMetazoa" id="tetur02g05680.1">
    <property type="protein sequence ID" value="tetur02g05680.1"/>
    <property type="gene ID" value="tetur02g05680"/>
</dbReference>
<dbReference type="PANTHER" id="PTHR23319:SF4">
    <property type="entry name" value="GRAM DOMAIN CONTAINING 1B, ISOFORM E"/>
    <property type="match status" value="1"/>
</dbReference>
<accession>T1JVS9</accession>
<dbReference type="eggNOG" id="KOG1032">
    <property type="taxonomic scope" value="Eukaryota"/>
</dbReference>
<reference evidence="5" key="1">
    <citation type="submission" date="2011-08" db="EMBL/GenBank/DDBJ databases">
        <authorList>
            <person name="Rombauts S."/>
        </authorList>
    </citation>
    <scope>NUCLEOTIDE SEQUENCE</scope>
    <source>
        <strain evidence="5">London</strain>
    </source>
</reference>
<dbReference type="Proteomes" id="UP000015104">
    <property type="component" value="Unassembled WGS sequence"/>
</dbReference>
<feature type="domain" description="VASt" evidence="3">
    <location>
        <begin position="5"/>
        <end position="184"/>
    </location>
</feature>
<dbReference type="Pfam" id="PF16016">
    <property type="entry name" value="VASt"/>
    <property type="match status" value="1"/>
</dbReference>